<dbReference type="GO" id="GO:0005829">
    <property type="term" value="C:cytosol"/>
    <property type="evidence" value="ECO:0007669"/>
    <property type="project" value="TreeGrafter"/>
</dbReference>
<evidence type="ECO:0000313" key="4">
    <source>
        <dbReference type="EMBL" id="AKQ04045.1"/>
    </source>
</evidence>
<dbReference type="PRINTS" id="PR01727">
    <property type="entry name" value="DNABINDINGHU"/>
</dbReference>
<reference evidence="4" key="1">
    <citation type="journal article" date="2015" name="ISME J.">
        <title>Aquifer environment selects for microbial species cohorts in sediment and groundwater.</title>
        <authorList>
            <person name="Hug L.A."/>
            <person name="Thomas B.C."/>
            <person name="Brown C.T."/>
            <person name="Frischkorn K.R."/>
            <person name="Williams K.H."/>
            <person name="Tringe S.G."/>
            <person name="Banfield J.F."/>
        </authorList>
    </citation>
    <scope>NUCLEOTIDE SEQUENCE</scope>
</reference>
<protein>
    <submittedName>
        <fullName evidence="4">Histone family protein DNA-binding protein, DNA-binding protein HU-beta</fullName>
    </submittedName>
</protein>
<dbReference type="InterPro" id="IPR020816">
    <property type="entry name" value="Histone-like_DNA-bd_CS"/>
</dbReference>
<keyword evidence="2 4" id="KW-0238">DNA-binding</keyword>
<dbReference type="AlphaFoldDB" id="A0A0H4TB28"/>
<dbReference type="EMBL" id="KT007027">
    <property type="protein sequence ID" value="AKQ04045.1"/>
    <property type="molecule type" value="Genomic_DNA"/>
</dbReference>
<comment type="similarity">
    <text evidence="3">Belongs to the bacterial histone-like protein family.</text>
</comment>
<sequence>MTKADLIDLVASKADIPKQKAEEIVNGVFDDIVAALKNGDKVNISGFGTFSVSERKARTGRNPKTGESIQIASSRAAKFKAGKTLKDSLS</sequence>
<dbReference type="GO" id="GO:0030261">
    <property type="term" value="P:chromosome condensation"/>
    <property type="evidence" value="ECO:0007669"/>
    <property type="project" value="UniProtKB-KW"/>
</dbReference>
<name>A0A0H4TB28_9DELT</name>
<dbReference type="SMART" id="SM00411">
    <property type="entry name" value="BHL"/>
    <property type="match status" value="1"/>
</dbReference>
<keyword evidence="1" id="KW-0226">DNA condensation</keyword>
<dbReference type="InterPro" id="IPR010992">
    <property type="entry name" value="IHF-like_DNA-bd_dom_sf"/>
</dbReference>
<dbReference type="CDD" id="cd13831">
    <property type="entry name" value="HU"/>
    <property type="match status" value="1"/>
</dbReference>
<organism evidence="4">
    <name type="scientific">uncultured delta proteobacterium Rifle_16ft_4_minimus_39832</name>
    <dbReference type="NCBI Taxonomy" id="1665182"/>
    <lineage>
        <taxon>Bacteria</taxon>
        <taxon>Deltaproteobacteria</taxon>
        <taxon>environmental samples</taxon>
    </lineage>
</organism>
<dbReference type="PANTHER" id="PTHR33175:SF3">
    <property type="entry name" value="DNA-BINDING PROTEIN HU-BETA"/>
    <property type="match status" value="1"/>
</dbReference>
<proteinExistence type="inferred from homology"/>
<dbReference type="PROSITE" id="PS00045">
    <property type="entry name" value="HISTONE_LIKE"/>
    <property type="match status" value="1"/>
</dbReference>
<accession>A0A0H4TB28</accession>
<dbReference type="InterPro" id="IPR000119">
    <property type="entry name" value="Hist_DNA-bd"/>
</dbReference>
<dbReference type="GO" id="GO:0003677">
    <property type="term" value="F:DNA binding"/>
    <property type="evidence" value="ECO:0007669"/>
    <property type="project" value="UniProtKB-KW"/>
</dbReference>
<dbReference type="GO" id="GO:0030527">
    <property type="term" value="F:structural constituent of chromatin"/>
    <property type="evidence" value="ECO:0007669"/>
    <property type="project" value="InterPro"/>
</dbReference>
<dbReference type="SUPFAM" id="SSF47729">
    <property type="entry name" value="IHF-like DNA-binding proteins"/>
    <property type="match status" value="1"/>
</dbReference>
<dbReference type="Gene3D" id="4.10.520.10">
    <property type="entry name" value="IHF-like DNA-binding proteins"/>
    <property type="match status" value="1"/>
</dbReference>
<evidence type="ECO:0000256" key="2">
    <source>
        <dbReference type="ARBA" id="ARBA00023125"/>
    </source>
</evidence>
<evidence type="ECO:0000256" key="1">
    <source>
        <dbReference type="ARBA" id="ARBA00023067"/>
    </source>
</evidence>
<dbReference type="Pfam" id="PF00216">
    <property type="entry name" value="Bac_DNA_binding"/>
    <property type="match status" value="1"/>
</dbReference>
<evidence type="ECO:0000256" key="3">
    <source>
        <dbReference type="RuleBase" id="RU003939"/>
    </source>
</evidence>
<dbReference type="PANTHER" id="PTHR33175">
    <property type="entry name" value="DNA-BINDING PROTEIN HU"/>
    <property type="match status" value="1"/>
</dbReference>